<accession>K1T313</accession>
<evidence type="ECO:0000313" key="4">
    <source>
        <dbReference type="EMBL" id="EKC64228.1"/>
    </source>
</evidence>
<dbReference type="InterPro" id="IPR036618">
    <property type="entry name" value="PtsI_HPr-bd_sf"/>
</dbReference>
<name>K1T313_9ZZZZ</name>
<dbReference type="Pfam" id="PF05524">
    <property type="entry name" value="PEP-utilisers_N"/>
    <property type="match status" value="1"/>
</dbReference>
<feature type="domain" description="Phosphotransferase system enzyme I N-terminal" evidence="3">
    <location>
        <begin position="3"/>
        <end position="83"/>
    </location>
</feature>
<reference evidence="4" key="1">
    <citation type="journal article" date="2013" name="Environ. Microbiol.">
        <title>Microbiota from the distal guts of lean and obese adolescents exhibit partial functional redundancy besides clear differences in community structure.</title>
        <authorList>
            <person name="Ferrer M."/>
            <person name="Ruiz A."/>
            <person name="Lanza F."/>
            <person name="Haange S.B."/>
            <person name="Oberbach A."/>
            <person name="Till H."/>
            <person name="Bargiela R."/>
            <person name="Campoy C."/>
            <person name="Segura M.T."/>
            <person name="Richter M."/>
            <person name="von Bergen M."/>
            <person name="Seifert J."/>
            <person name="Suarez A."/>
        </authorList>
    </citation>
    <scope>NUCLEOTIDE SEQUENCE</scope>
</reference>
<dbReference type="Gene3D" id="1.10.274.10">
    <property type="entry name" value="PtsI, HPr-binding domain"/>
    <property type="match status" value="1"/>
</dbReference>
<evidence type="ECO:0000256" key="2">
    <source>
        <dbReference type="ARBA" id="ARBA00022679"/>
    </source>
</evidence>
<gene>
    <name evidence="4" type="ORF">OBE_07068</name>
</gene>
<dbReference type="GO" id="GO:0016740">
    <property type="term" value="F:transferase activity"/>
    <property type="evidence" value="ECO:0007669"/>
    <property type="project" value="UniProtKB-KW"/>
</dbReference>
<organism evidence="4">
    <name type="scientific">human gut metagenome</name>
    <dbReference type="NCBI Taxonomy" id="408170"/>
    <lineage>
        <taxon>unclassified sequences</taxon>
        <taxon>metagenomes</taxon>
        <taxon>organismal metagenomes</taxon>
    </lineage>
</organism>
<sequence>MLKGIGASQGYGIGNAVVINDASLDYNHIKYTSADEEKERLQKAVDSFIKETRQLVQDVKKSAGDKEAEILEGHIVMLSDPFML</sequence>
<dbReference type="EMBL" id="AJWZ01004855">
    <property type="protein sequence ID" value="EKC64228.1"/>
    <property type="molecule type" value="Genomic_DNA"/>
</dbReference>
<dbReference type="GO" id="GO:0009401">
    <property type="term" value="P:phosphoenolpyruvate-dependent sugar phosphotransferase system"/>
    <property type="evidence" value="ECO:0007669"/>
    <property type="project" value="InterPro"/>
</dbReference>
<dbReference type="SUPFAM" id="SSF47831">
    <property type="entry name" value="Enzyme I of the PEP:sugar phosphotransferase system HPr-binding (sub)domain"/>
    <property type="match status" value="1"/>
</dbReference>
<dbReference type="EC" id="2.7.-.-" evidence="4"/>
<dbReference type="AlphaFoldDB" id="K1T313"/>
<dbReference type="PANTHER" id="PTHR46244">
    <property type="entry name" value="PHOSPHOENOLPYRUVATE-PROTEIN PHOSPHOTRANSFERASE"/>
    <property type="match status" value="1"/>
</dbReference>
<dbReference type="InterPro" id="IPR050499">
    <property type="entry name" value="PEP-utilizing_PTS_enzyme"/>
</dbReference>
<dbReference type="Gene3D" id="3.50.30.10">
    <property type="entry name" value="Phosphohistidine domain"/>
    <property type="match status" value="1"/>
</dbReference>
<protein>
    <submittedName>
        <fullName evidence="4">Protein containing Phosphotransferase system, PEP-utilizing enzyme</fullName>
        <ecNumber evidence="4">2.7.-.-</ecNumber>
    </submittedName>
</protein>
<keyword evidence="2 4" id="KW-0808">Transferase</keyword>
<comment type="caution">
    <text evidence="4">The sequence shown here is derived from an EMBL/GenBank/DDBJ whole genome shotgun (WGS) entry which is preliminary data.</text>
</comment>
<feature type="non-terminal residue" evidence="4">
    <location>
        <position position="84"/>
    </location>
</feature>
<dbReference type="PANTHER" id="PTHR46244:SF3">
    <property type="entry name" value="PHOSPHOENOLPYRUVATE-PROTEIN PHOSPHOTRANSFERASE"/>
    <property type="match status" value="1"/>
</dbReference>
<proteinExistence type="inferred from homology"/>
<evidence type="ECO:0000256" key="1">
    <source>
        <dbReference type="ARBA" id="ARBA00007837"/>
    </source>
</evidence>
<evidence type="ECO:0000259" key="3">
    <source>
        <dbReference type="Pfam" id="PF05524"/>
    </source>
</evidence>
<comment type="similarity">
    <text evidence="1">Belongs to the PEP-utilizing enzyme family.</text>
</comment>
<dbReference type="InterPro" id="IPR008731">
    <property type="entry name" value="PTS_EIN"/>
</dbReference>